<dbReference type="RefSeq" id="WP_002951660.1">
    <property type="nucleotide sequence ID" value="NZ_AOTD01000112.1"/>
</dbReference>
<dbReference type="AlphaFoldDB" id="M3I2L3"/>
<keyword evidence="1" id="KW-0812">Transmembrane</keyword>
<protein>
    <submittedName>
        <fullName evidence="2">Uncharacterized protein</fullName>
    </submittedName>
</protein>
<reference evidence="2 3" key="1">
    <citation type="submission" date="2013-02" db="EMBL/GenBank/DDBJ databases">
        <title>Co-occurrence of anaerobic bacteria in colorectal carcinomas.</title>
        <authorList>
            <person name="Holt R.A."/>
            <person name="Warren R.L."/>
            <person name="Allen-Vercoe E."/>
            <person name="Pleasance S."/>
            <person name="Freeman D.J."/>
            <person name="Watson P."/>
            <person name="Moore R."/>
            <person name="Cochrane K."/>
        </authorList>
    </citation>
    <scope>NUCLEOTIDE SEQUENCE [LARGE SCALE GENOMIC DNA]</scope>
    <source>
        <strain evidence="2 3">CC57C</strain>
    </source>
</reference>
<gene>
    <name evidence="2" type="ORF">H740_04325</name>
</gene>
<feature type="transmembrane region" description="Helical" evidence="1">
    <location>
        <begin position="6"/>
        <end position="25"/>
    </location>
</feature>
<organism evidence="2 3">
    <name type="scientific">Campylobacter showae CC57C</name>
    <dbReference type="NCBI Taxonomy" id="1073353"/>
    <lineage>
        <taxon>Bacteria</taxon>
        <taxon>Pseudomonadati</taxon>
        <taxon>Campylobacterota</taxon>
        <taxon>Epsilonproteobacteria</taxon>
        <taxon>Campylobacterales</taxon>
        <taxon>Campylobacteraceae</taxon>
        <taxon>Campylobacter</taxon>
    </lineage>
</organism>
<proteinExistence type="predicted"/>
<evidence type="ECO:0000256" key="1">
    <source>
        <dbReference type="SAM" id="Phobius"/>
    </source>
</evidence>
<feature type="transmembrane region" description="Helical" evidence="1">
    <location>
        <begin position="37"/>
        <end position="59"/>
    </location>
</feature>
<dbReference type="PATRIC" id="fig|1073353.3.peg.931"/>
<name>M3I2L3_9BACT</name>
<dbReference type="Proteomes" id="UP000011782">
    <property type="component" value="Unassembled WGS sequence"/>
</dbReference>
<keyword evidence="1" id="KW-0472">Membrane</keyword>
<dbReference type="EMBL" id="AOTD01000112">
    <property type="protein sequence ID" value="EMG30864.1"/>
    <property type="molecule type" value="Genomic_DNA"/>
</dbReference>
<accession>M3I2L3</accession>
<evidence type="ECO:0000313" key="2">
    <source>
        <dbReference type="EMBL" id="EMG30864.1"/>
    </source>
</evidence>
<dbReference type="OrthoDB" id="5406519at2"/>
<sequence>MGMIILLFYVIPYMAVSAIVMVITVKYAKKIWIRGIVAAALFLIPTYDIIITNILGVYYCGTAPKAFIKETVEYPESIYFEDNVRPFEDANINWIKGRFVDGVHIKTLALNLSDGNVTVFSFNENSSELKEYEETEKELDKAMGICDTLEKEVRKKLEDGIIKYKSDEHSRYINKIDIQRESIFKLMNKAKEIRNKMITQATTTKDKIPKTNYTAKFDEIKLDKFSSNFLIATEFKLINNKTSAIIAYKREYHNYYYNMFPNLSTGGKINWKSFCNCEKLDKKIGVIFLDEYL</sequence>
<keyword evidence="1" id="KW-1133">Transmembrane helix</keyword>
<comment type="caution">
    <text evidence="2">The sequence shown here is derived from an EMBL/GenBank/DDBJ whole genome shotgun (WGS) entry which is preliminary data.</text>
</comment>
<evidence type="ECO:0000313" key="3">
    <source>
        <dbReference type="Proteomes" id="UP000011782"/>
    </source>
</evidence>